<keyword evidence="3" id="KW-0472">Membrane</keyword>
<dbReference type="HOGENOM" id="CLU_043821_0_0_1"/>
<keyword evidence="3" id="KW-0812">Transmembrane</keyword>
<reference evidence="4 5" key="1">
    <citation type="journal article" date="2015" name="Genome Announc.">
        <title>Draft Genome Sequence and Gene Annotation of the Entomopathogenic Fungus Verticillium hemipterigenum.</title>
        <authorList>
            <person name="Horn F."/>
            <person name="Habel A."/>
            <person name="Scharf D.H."/>
            <person name="Dworschak J."/>
            <person name="Brakhage A.A."/>
            <person name="Guthke R."/>
            <person name="Hertweck C."/>
            <person name="Linde J."/>
        </authorList>
    </citation>
    <scope>NUCLEOTIDE SEQUENCE [LARGE SCALE GENOMIC DNA]</scope>
</reference>
<gene>
    <name evidence="4" type="ORF">VHEMI10559</name>
</gene>
<feature type="transmembrane region" description="Helical" evidence="3">
    <location>
        <begin position="136"/>
        <end position="155"/>
    </location>
</feature>
<feature type="coiled-coil region" evidence="1">
    <location>
        <begin position="88"/>
        <end position="129"/>
    </location>
</feature>
<evidence type="ECO:0000256" key="3">
    <source>
        <dbReference type="SAM" id="Phobius"/>
    </source>
</evidence>
<evidence type="ECO:0000313" key="4">
    <source>
        <dbReference type="EMBL" id="CEJ95056.1"/>
    </source>
</evidence>
<evidence type="ECO:0000256" key="2">
    <source>
        <dbReference type="SAM" id="MobiDB-lite"/>
    </source>
</evidence>
<keyword evidence="1" id="KW-0175">Coiled coil</keyword>
<organism evidence="4 5">
    <name type="scientific">[Torrubiella] hemipterigena</name>
    <dbReference type="NCBI Taxonomy" id="1531966"/>
    <lineage>
        <taxon>Eukaryota</taxon>
        <taxon>Fungi</taxon>
        <taxon>Dikarya</taxon>
        <taxon>Ascomycota</taxon>
        <taxon>Pezizomycotina</taxon>
        <taxon>Sordariomycetes</taxon>
        <taxon>Hypocreomycetidae</taxon>
        <taxon>Hypocreales</taxon>
        <taxon>Clavicipitaceae</taxon>
        <taxon>Clavicipitaceae incertae sedis</taxon>
        <taxon>'Torrubiella' clade</taxon>
    </lineage>
</organism>
<evidence type="ECO:0000313" key="5">
    <source>
        <dbReference type="Proteomes" id="UP000039046"/>
    </source>
</evidence>
<accession>A0A0A1TDD7</accession>
<dbReference type="AlphaFoldDB" id="A0A0A1TDD7"/>
<dbReference type="EMBL" id="CDHN01000008">
    <property type="protein sequence ID" value="CEJ95056.1"/>
    <property type="molecule type" value="Genomic_DNA"/>
</dbReference>
<dbReference type="OrthoDB" id="5419542at2759"/>
<sequence length="222" mass="25102">MQCDRNLTQTLIELNGFSANASQRLDEAYYAVLEKMTTLQGTITMLKDLAGTSHEICNHFDKESRSLENDVVTQLGSLGHFQGRQNQISALQERVDSGRKNMVTLEARLQKVQKRIEKWEQADRQWQEKTRKRLKIIWSAMSAVIIVLLILVWGIHHATDSSNINPGSDNTESTDNLISILEPLNKSNYAQAPGKPDSAAETKLRWQTTQPNDDGLRALDEL</sequence>
<keyword evidence="5" id="KW-1185">Reference proteome</keyword>
<feature type="region of interest" description="Disordered" evidence="2">
    <location>
        <begin position="188"/>
        <end position="222"/>
    </location>
</feature>
<dbReference type="Proteomes" id="UP000039046">
    <property type="component" value="Unassembled WGS sequence"/>
</dbReference>
<name>A0A0A1TDD7_9HYPO</name>
<evidence type="ECO:0000256" key="1">
    <source>
        <dbReference type="SAM" id="Coils"/>
    </source>
</evidence>
<protein>
    <submittedName>
        <fullName evidence="4">Uncharacterized protein</fullName>
    </submittedName>
</protein>
<keyword evidence="3" id="KW-1133">Transmembrane helix</keyword>
<proteinExistence type="predicted"/>